<keyword evidence="1" id="KW-0472">Membrane</keyword>
<sequence>MDKSYASFLRGIQFSFEANGIPVVFWGSCYSGKERIYIGGTLVSESRTLKFKFERSVVVGGVEYKFNVKFTNYLKCQLQCQLICDGVEIQTQRSNWKPKIAGFGSSVLGLIVGEYALGSMGAPLFIHAFFLIAVMSTYHTLFGKDEFVVEHVV</sequence>
<evidence type="ECO:0000256" key="1">
    <source>
        <dbReference type="SAM" id="Phobius"/>
    </source>
</evidence>
<feature type="transmembrane region" description="Helical" evidence="1">
    <location>
        <begin position="124"/>
        <end position="142"/>
    </location>
</feature>
<gene>
    <name evidence="2" type="ORF">EXY25_15960</name>
</gene>
<reference evidence="3" key="1">
    <citation type="submission" date="2019-02" db="EMBL/GenBank/DDBJ databases">
        <title>Draft genome sequence of Muricauda sp. 176CP4-71.</title>
        <authorList>
            <person name="Park J.-S."/>
        </authorList>
    </citation>
    <scope>NUCLEOTIDE SEQUENCE [LARGE SCALE GENOMIC DNA]</scope>
    <source>
        <strain evidence="3">176GS2-150</strain>
    </source>
</reference>
<keyword evidence="1" id="KW-0812">Transmembrane</keyword>
<protein>
    <submittedName>
        <fullName evidence="2">Uncharacterized protein</fullName>
    </submittedName>
</protein>
<name>A0ABY1WLF2_9GAMM</name>
<keyword evidence="1" id="KW-1133">Transmembrane helix</keyword>
<dbReference type="EMBL" id="SHLY01000007">
    <property type="protein sequence ID" value="TAA41735.1"/>
    <property type="molecule type" value="Genomic_DNA"/>
</dbReference>
<dbReference type="Proteomes" id="UP000292544">
    <property type="component" value="Unassembled WGS sequence"/>
</dbReference>
<evidence type="ECO:0000313" key="3">
    <source>
        <dbReference type="Proteomes" id="UP000292544"/>
    </source>
</evidence>
<accession>A0ABY1WLF2</accession>
<keyword evidence="3" id="KW-1185">Reference proteome</keyword>
<feature type="transmembrane region" description="Helical" evidence="1">
    <location>
        <begin position="100"/>
        <end position="118"/>
    </location>
</feature>
<dbReference type="PROSITE" id="PS51257">
    <property type="entry name" value="PROKAR_LIPOPROTEIN"/>
    <property type="match status" value="1"/>
</dbReference>
<comment type="caution">
    <text evidence="2">The sequence shown here is derived from an EMBL/GenBank/DDBJ whole genome shotgun (WGS) entry which is preliminary data.</text>
</comment>
<organism evidence="2 3">
    <name type="scientific">Corallincola spongiicola</name>
    <dbReference type="NCBI Taxonomy" id="2520508"/>
    <lineage>
        <taxon>Bacteria</taxon>
        <taxon>Pseudomonadati</taxon>
        <taxon>Pseudomonadota</taxon>
        <taxon>Gammaproteobacteria</taxon>
        <taxon>Alteromonadales</taxon>
        <taxon>Psychromonadaceae</taxon>
        <taxon>Corallincola</taxon>
    </lineage>
</organism>
<dbReference type="RefSeq" id="WP_130567640.1">
    <property type="nucleotide sequence ID" value="NZ_SHLY01000007.1"/>
</dbReference>
<proteinExistence type="predicted"/>
<evidence type="ECO:0000313" key="2">
    <source>
        <dbReference type="EMBL" id="TAA41735.1"/>
    </source>
</evidence>